<dbReference type="InterPro" id="IPR036388">
    <property type="entry name" value="WH-like_DNA-bd_sf"/>
</dbReference>
<dbReference type="InterPro" id="IPR013325">
    <property type="entry name" value="RNA_pol_sigma_r2"/>
</dbReference>
<dbReference type="PROSITE" id="PS01063">
    <property type="entry name" value="SIGMA70_ECF"/>
    <property type="match status" value="1"/>
</dbReference>
<dbReference type="EMBL" id="BKAJ01000120">
    <property type="protein sequence ID" value="GEP59138.1"/>
    <property type="molecule type" value="Genomic_DNA"/>
</dbReference>
<dbReference type="SUPFAM" id="SSF88946">
    <property type="entry name" value="Sigma2 domain of RNA polymerase sigma factors"/>
    <property type="match status" value="1"/>
</dbReference>
<name>A0A512NJK5_9HYPH</name>
<keyword evidence="2 6" id="KW-0805">Transcription regulation</keyword>
<protein>
    <recommendedName>
        <fullName evidence="6">RNA polymerase sigma factor</fullName>
    </recommendedName>
</protein>
<evidence type="ECO:0000256" key="5">
    <source>
        <dbReference type="ARBA" id="ARBA00023163"/>
    </source>
</evidence>
<evidence type="ECO:0000256" key="6">
    <source>
        <dbReference type="RuleBase" id="RU000716"/>
    </source>
</evidence>
<dbReference type="InterPro" id="IPR000838">
    <property type="entry name" value="RNA_pol_sigma70_ECF_CS"/>
</dbReference>
<evidence type="ECO:0000259" key="7">
    <source>
        <dbReference type="Pfam" id="PF04542"/>
    </source>
</evidence>
<evidence type="ECO:0000256" key="3">
    <source>
        <dbReference type="ARBA" id="ARBA00023082"/>
    </source>
</evidence>
<feature type="domain" description="RNA polymerase sigma-70 region 4" evidence="8">
    <location>
        <begin position="129"/>
        <end position="178"/>
    </location>
</feature>
<dbReference type="InterPro" id="IPR007630">
    <property type="entry name" value="RNA_pol_sigma70_r4"/>
</dbReference>
<feature type="domain" description="RNA polymerase sigma-70 region 2" evidence="7">
    <location>
        <begin position="26"/>
        <end position="94"/>
    </location>
</feature>
<dbReference type="Gene3D" id="1.10.10.10">
    <property type="entry name" value="Winged helix-like DNA-binding domain superfamily/Winged helix DNA-binding domain"/>
    <property type="match status" value="1"/>
</dbReference>
<dbReference type="NCBIfam" id="TIGR02937">
    <property type="entry name" value="sigma70-ECF"/>
    <property type="match status" value="1"/>
</dbReference>
<dbReference type="InterPro" id="IPR039425">
    <property type="entry name" value="RNA_pol_sigma-70-like"/>
</dbReference>
<reference evidence="9 10" key="1">
    <citation type="submission" date="2019-07" db="EMBL/GenBank/DDBJ databases">
        <title>Whole genome shotgun sequence of Reyranella soli NBRC 108950.</title>
        <authorList>
            <person name="Hosoyama A."/>
            <person name="Uohara A."/>
            <person name="Ohji S."/>
            <person name="Ichikawa N."/>
        </authorList>
    </citation>
    <scope>NUCLEOTIDE SEQUENCE [LARGE SCALE GENOMIC DNA]</scope>
    <source>
        <strain evidence="9 10">NBRC 108950</strain>
    </source>
</reference>
<dbReference type="SUPFAM" id="SSF88659">
    <property type="entry name" value="Sigma3 and sigma4 domains of RNA polymerase sigma factors"/>
    <property type="match status" value="1"/>
</dbReference>
<proteinExistence type="inferred from homology"/>
<dbReference type="GO" id="GO:0003677">
    <property type="term" value="F:DNA binding"/>
    <property type="evidence" value="ECO:0007669"/>
    <property type="project" value="UniProtKB-KW"/>
</dbReference>
<dbReference type="Pfam" id="PF04542">
    <property type="entry name" value="Sigma70_r2"/>
    <property type="match status" value="1"/>
</dbReference>
<keyword evidence="3 6" id="KW-0731">Sigma factor</keyword>
<keyword evidence="4 6" id="KW-0238">DNA-binding</keyword>
<dbReference type="Proteomes" id="UP000321058">
    <property type="component" value="Unassembled WGS sequence"/>
</dbReference>
<dbReference type="Gene3D" id="1.10.1740.10">
    <property type="match status" value="1"/>
</dbReference>
<keyword evidence="10" id="KW-1185">Reference proteome</keyword>
<comment type="similarity">
    <text evidence="1 6">Belongs to the sigma-70 factor family. ECF subfamily.</text>
</comment>
<dbReference type="InterPro" id="IPR007627">
    <property type="entry name" value="RNA_pol_sigma70_r2"/>
</dbReference>
<dbReference type="GO" id="GO:0016987">
    <property type="term" value="F:sigma factor activity"/>
    <property type="evidence" value="ECO:0007669"/>
    <property type="project" value="UniProtKB-KW"/>
</dbReference>
<dbReference type="GO" id="GO:0006352">
    <property type="term" value="P:DNA-templated transcription initiation"/>
    <property type="evidence" value="ECO:0007669"/>
    <property type="project" value="InterPro"/>
</dbReference>
<accession>A0A512NJK5</accession>
<dbReference type="OrthoDB" id="9784272at2"/>
<evidence type="ECO:0000313" key="9">
    <source>
        <dbReference type="EMBL" id="GEP59138.1"/>
    </source>
</evidence>
<dbReference type="Pfam" id="PF04545">
    <property type="entry name" value="Sigma70_r4"/>
    <property type="match status" value="1"/>
</dbReference>
<evidence type="ECO:0000259" key="8">
    <source>
        <dbReference type="Pfam" id="PF04545"/>
    </source>
</evidence>
<dbReference type="InterPro" id="IPR013324">
    <property type="entry name" value="RNA_pol_sigma_r3/r4-like"/>
</dbReference>
<sequence>MLSPDEAADLIEAIAARQDRAAFANLFRHYAPRVKAFIMRGGTDAETAQEVAQEALIMVWRKAASFDRGRASVATWIYTIARNKRIDLARRAGRPAIETEDWLTVFAPEEADADKSVLAGQTYTRVKELLGGLSADQLVVIQKAFFEDKTHTAIAEELKLPLGTVKSRIRLALGRLREALEKEES</sequence>
<dbReference type="PANTHER" id="PTHR43133">
    <property type="entry name" value="RNA POLYMERASE ECF-TYPE SIGMA FACTO"/>
    <property type="match status" value="1"/>
</dbReference>
<dbReference type="AlphaFoldDB" id="A0A512NJK5"/>
<evidence type="ECO:0000256" key="4">
    <source>
        <dbReference type="ARBA" id="ARBA00023125"/>
    </source>
</evidence>
<dbReference type="PANTHER" id="PTHR43133:SF62">
    <property type="entry name" value="RNA POLYMERASE SIGMA FACTOR SIGZ"/>
    <property type="match status" value="1"/>
</dbReference>
<comment type="caution">
    <text evidence="9">The sequence shown here is derived from an EMBL/GenBank/DDBJ whole genome shotgun (WGS) entry which is preliminary data.</text>
</comment>
<keyword evidence="5 6" id="KW-0804">Transcription</keyword>
<dbReference type="InterPro" id="IPR014284">
    <property type="entry name" value="RNA_pol_sigma-70_dom"/>
</dbReference>
<organism evidence="9 10">
    <name type="scientific">Reyranella soli</name>
    <dbReference type="NCBI Taxonomy" id="1230389"/>
    <lineage>
        <taxon>Bacteria</taxon>
        <taxon>Pseudomonadati</taxon>
        <taxon>Pseudomonadota</taxon>
        <taxon>Alphaproteobacteria</taxon>
        <taxon>Hyphomicrobiales</taxon>
        <taxon>Reyranellaceae</taxon>
        <taxon>Reyranella</taxon>
    </lineage>
</organism>
<evidence type="ECO:0000256" key="1">
    <source>
        <dbReference type="ARBA" id="ARBA00010641"/>
    </source>
</evidence>
<evidence type="ECO:0000313" key="10">
    <source>
        <dbReference type="Proteomes" id="UP000321058"/>
    </source>
</evidence>
<evidence type="ECO:0000256" key="2">
    <source>
        <dbReference type="ARBA" id="ARBA00023015"/>
    </source>
</evidence>
<dbReference type="RefSeq" id="WP_147154498.1">
    <property type="nucleotide sequence ID" value="NZ_BKAJ01000120.1"/>
</dbReference>
<gene>
    <name evidence="9" type="ORF">RSO01_63040</name>
</gene>